<evidence type="ECO:0000313" key="4">
    <source>
        <dbReference type="EMBL" id="VDO14919.1"/>
    </source>
</evidence>
<feature type="region of interest" description="Disordered" evidence="2">
    <location>
        <begin position="220"/>
        <end position="332"/>
    </location>
</feature>
<feature type="compositionally biased region" description="Basic and acidic residues" evidence="2">
    <location>
        <begin position="294"/>
        <end position="323"/>
    </location>
</feature>
<organism evidence="4 5">
    <name type="scientific">Rodentolepis nana</name>
    <name type="common">Dwarf tapeworm</name>
    <name type="synonym">Hymenolepis nana</name>
    <dbReference type="NCBI Taxonomy" id="102285"/>
    <lineage>
        <taxon>Eukaryota</taxon>
        <taxon>Metazoa</taxon>
        <taxon>Spiralia</taxon>
        <taxon>Lophotrochozoa</taxon>
        <taxon>Platyhelminthes</taxon>
        <taxon>Cestoda</taxon>
        <taxon>Eucestoda</taxon>
        <taxon>Cyclophyllidea</taxon>
        <taxon>Hymenolepididae</taxon>
        <taxon>Rodentolepis</taxon>
    </lineage>
</organism>
<dbReference type="SUPFAM" id="SSF57667">
    <property type="entry name" value="beta-beta-alpha zinc fingers"/>
    <property type="match status" value="1"/>
</dbReference>
<evidence type="ECO:0000313" key="5">
    <source>
        <dbReference type="Proteomes" id="UP000278807"/>
    </source>
</evidence>
<dbReference type="PROSITE" id="PS50157">
    <property type="entry name" value="ZINC_FINGER_C2H2_2"/>
    <property type="match status" value="1"/>
</dbReference>
<dbReference type="Gene3D" id="3.30.160.60">
    <property type="entry name" value="Classic Zinc Finger"/>
    <property type="match status" value="1"/>
</dbReference>
<dbReference type="GO" id="GO:0008270">
    <property type="term" value="F:zinc ion binding"/>
    <property type="evidence" value="ECO:0007669"/>
    <property type="project" value="UniProtKB-KW"/>
</dbReference>
<keyword evidence="5" id="KW-1185">Reference proteome</keyword>
<dbReference type="InterPro" id="IPR036236">
    <property type="entry name" value="Znf_C2H2_sf"/>
</dbReference>
<evidence type="ECO:0000256" key="2">
    <source>
        <dbReference type="SAM" id="MobiDB-lite"/>
    </source>
</evidence>
<evidence type="ECO:0000256" key="1">
    <source>
        <dbReference type="PROSITE-ProRule" id="PRU00042"/>
    </source>
</evidence>
<keyword evidence="1" id="KW-0479">Metal-binding</keyword>
<dbReference type="OrthoDB" id="125347at2759"/>
<protein>
    <recommendedName>
        <fullName evidence="3">C2H2-type domain-containing protein</fullName>
    </recommendedName>
</protein>
<sequence length="332" mass="36309">MGVHAKVPERYKAAAMHCSRLSREDNSLLSDDNLLQLAKMKWKGTVIRPLSEISTLPSSEAPSTSRHQRNSVIRLPELDIPTSSTPAVLNRTLKGRQAIPFYSCSACRVASEDPAAMRSHVVREHLGVPPYECPECAEAFFTSSNLGTHCASAHENCIPIIPPTSLATPFRLAMQSVSINNHDTPTSPSELMLKEEVAKEDEDMGQLWTNWNLPSSFSATPKLQEEESSSVNGRIDEPIPSSSAVFPTTIDVKPTPTSSKNGGAVGSSRRKPAKANLVQLKQPPKMTTITDPFNTRDGDNEGETVVKKEEPDTYEIPLKKPRLDGSAIEPTR</sequence>
<dbReference type="PROSITE" id="PS00028">
    <property type="entry name" value="ZINC_FINGER_C2H2_1"/>
    <property type="match status" value="1"/>
</dbReference>
<proteinExistence type="predicted"/>
<reference evidence="4 5" key="1">
    <citation type="submission" date="2018-11" db="EMBL/GenBank/DDBJ databases">
        <authorList>
            <consortium name="Pathogen Informatics"/>
        </authorList>
    </citation>
    <scope>NUCLEOTIDE SEQUENCE [LARGE SCALE GENOMIC DNA]</scope>
</reference>
<dbReference type="InterPro" id="IPR013087">
    <property type="entry name" value="Znf_C2H2_type"/>
</dbReference>
<keyword evidence="1" id="KW-0863">Zinc-finger</keyword>
<keyword evidence="1" id="KW-0862">Zinc</keyword>
<dbReference type="AlphaFoldDB" id="A0A3P7T5Y7"/>
<gene>
    <name evidence="4" type="ORF">HNAJ_LOCUS13091</name>
</gene>
<dbReference type="EMBL" id="UZAE01014981">
    <property type="protein sequence ID" value="VDO14919.1"/>
    <property type="molecule type" value="Genomic_DNA"/>
</dbReference>
<feature type="domain" description="C2H2-type" evidence="3">
    <location>
        <begin position="131"/>
        <end position="159"/>
    </location>
</feature>
<dbReference type="Proteomes" id="UP000278807">
    <property type="component" value="Unassembled WGS sequence"/>
</dbReference>
<accession>A0A3P7T5Y7</accession>
<dbReference type="SMART" id="SM00355">
    <property type="entry name" value="ZnF_C2H2"/>
    <property type="match status" value="2"/>
</dbReference>
<name>A0A3P7T5Y7_RODNA</name>
<evidence type="ECO:0000259" key="3">
    <source>
        <dbReference type="PROSITE" id="PS50157"/>
    </source>
</evidence>